<proteinExistence type="predicted"/>
<dbReference type="RefSeq" id="WP_166947162.1">
    <property type="nucleotide sequence ID" value="NZ_JAARLZ010000003.1"/>
</dbReference>
<dbReference type="InterPro" id="IPR016040">
    <property type="entry name" value="NAD(P)-bd_dom"/>
</dbReference>
<dbReference type="Gene3D" id="3.40.50.720">
    <property type="entry name" value="NAD(P)-binding Rossmann-like Domain"/>
    <property type="match status" value="1"/>
</dbReference>
<keyword evidence="3" id="KW-1185">Reference proteome</keyword>
<dbReference type="GO" id="GO:0016646">
    <property type="term" value="F:oxidoreductase activity, acting on the CH-NH group of donors, NAD or NADP as acceptor"/>
    <property type="evidence" value="ECO:0007669"/>
    <property type="project" value="TreeGrafter"/>
</dbReference>
<accession>A0A7X5ZHR0</accession>
<dbReference type="Pfam" id="PF13460">
    <property type="entry name" value="NAD_binding_10"/>
    <property type="match status" value="1"/>
</dbReference>
<dbReference type="EMBL" id="JAARLZ010000003">
    <property type="protein sequence ID" value="NII06067.1"/>
    <property type="molecule type" value="Genomic_DNA"/>
</dbReference>
<protein>
    <submittedName>
        <fullName evidence="2">NAD(P)H-binding protein</fullName>
    </submittedName>
</protein>
<name>A0A7X5ZHR0_9GAMM</name>
<evidence type="ECO:0000313" key="2">
    <source>
        <dbReference type="EMBL" id="NII06067.1"/>
    </source>
</evidence>
<dbReference type="InterPro" id="IPR051606">
    <property type="entry name" value="Polyketide_Oxido-like"/>
</dbReference>
<reference evidence="2 3" key="1">
    <citation type="submission" date="2020-03" db="EMBL/GenBank/DDBJ databases">
        <authorList>
            <person name="Lai Q."/>
        </authorList>
    </citation>
    <scope>NUCLEOTIDE SEQUENCE [LARGE SCALE GENOMIC DNA]</scope>
    <source>
        <strain evidence="2 3">CCUG 25036</strain>
    </source>
</reference>
<comment type="caution">
    <text evidence="2">The sequence shown here is derived from an EMBL/GenBank/DDBJ whole genome shotgun (WGS) entry which is preliminary data.</text>
</comment>
<evidence type="ECO:0000313" key="3">
    <source>
        <dbReference type="Proteomes" id="UP000490980"/>
    </source>
</evidence>
<sequence length="210" mass="21974">MKIVLFGATGNIGKVILDEALARGHQVTAVVRDPAKVATKHAHLHVVQGDVAHPATIAAPLAGADAAIASLNDPNPVNVRTQAETLLGALDKAGVRRFAWVGGAGSLLNAEGVRVIDDPHFPEAWKNAANGQVAALDGFRASHANVDWTYISPAKVIAPGERTGQFRVGGDQVLVDAKGESHISIADFAIGVLDRIEKGDSAKKRVTFAY</sequence>
<organism evidence="2 3">
    <name type="scientific">Luteibacter anthropi</name>
    <dbReference type="NCBI Taxonomy" id="564369"/>
    <lineage>
        <taxon>Bacteria</taxon>
        <taxon>Pseudomonadati</taxon>
        <taxon>Pseudomonadota</taxon>
        <taxon>Gammaproteobacteria</taxon>
        <taxon>Lysobacterales</taxon>
        <taxon>Rhodanobacteraceae</taxon>
        <taxon>Luteibacter</taxon>
    </lineage>
</organism>
<dbReference type="InterPro" id="IPR036291">
    <property type="entry name" value="NAD(P)-bd_dom_sf"/>
</dbReference>
<gene>
    <name evidence="2" type="ORF">HBF25_06670</name>
</gene>
<dbReference type="PANTHER" id="PTHR43355:SF2">
    <property type="entry name" value="FLAVIN REDUCTASE (NADPH)"/>
    <property type="match status" value="1"/>
</dbReference>
<dbReference type="PANTHER" id="PTHR43355">
    <property type="entry name" value="FLAVIN REDUCTASE (NADPH)"/>
    <property type="match status" value="1"/>
</dbReference>
<dbReference type="SUPFAM" id="SSF51735">
    <property type="entry name" value="NAD(P)-binding Rossmann-fold domains"/>
    <property type="match status" value="1"/>
</dbReference>
<dbReference type="AlphaFoldDB" id="A0A7X5ZHR0"/>
<feature type="domain" description="NAD(P)-binding" evidence="1">
    <location>
        <begin position="7"/>
        <end position="194"/>
    </location>
</feature>
<evidence type="ECO:0000259" key="1">
    <source>
        <dbReference type="Pfam" id="PF13460"/>
    </source>
</evidence>
<dbReference type="Proteomes" id="UP000490980">
    <property type="component" value="Unassembled WGS sequence"/>
</dbReference>